<sequence>MPSLSEAYDRGEWTGRDPRRVSAGGGLFAVGALAVVSAILVLTTDLAAVFDATSTTDARRVAGALAGLGIPAMFVGVVAVLPASRRERLGALAGAAVTVAGVVMYWRVYPQQWVEASDSMAFPTAMLYFVGGSVALWFVLSAVASFKLRNNPQGTVRLEVTRQGETEEIHVTRSEYQRYKRAVQGDADNSEAVAEELRALHRD</sequence>
<keyword evidence="1" id="KW-0812">Transmembrane</keyword>
<evidence type="ECO:0000259" key="2">
    <source>
        <dbReference type="Pfam" id="PF23600"/>
    </source>
</evidence>
<protein>
    <recommendedName>
        <fullName evidence="2">Cell division protein A N-terminal domain-containing protein</fullName>
    </recommendedName>
</protein>
<proteinExistence type="predicted"/>
<dbReference type="GeneID" id="56076720"/>
<accession>A0A7D5NY80</accession>
<dbReference type="Pfam" id="PF23600">
    <property type="entry name" value="CdpA_N"/>
    <property type="match status" value="1"/>
</dbReference>
<keyword evidence="4" id="KW-1185">Reference proteome</keyword>
<dbReference type="AlphaFoldDB" id="A0A7D5NY80"/>
<dbReference type="RefSeq" id="WP_179910205.1">
    <property type="nucleotide sequence ID" value="NZ_CP058910.1"/>
</dbReference>
<dbReference type="KEGG" id="hrr:HZS55_02615"/>
<name>A0A7D5NY80_9EURY</name>
<dbReference type="Proteomes" id="UP000509667">
    <property type="component" value="Chromosome"/>
</dbReference>
<reference evidence="3 4" key="1">
    <citation type="submission" date="2020-07" db="EMBL/GenBank/DDBJ databases">
        <title>Halosimplex pelagicum sp. nov. and Halosimplex rubrum sp. nov., isolated from salted brown alga Laminaria, and emended description of the genus Halosimplex.</title>
        <authorList>
            <person name="Cui H."/>
        </authorList>
    </citation>
    <scope>NUCLEOTIDE SEQUENCE [LARGE SCALE GENOMIC DNA]</scope>
    <source>
        <strain evidence="3 4">R27</strain>
    </source>
</reference>
<feature type="transmembrane region" description="Helical" evidence="1">
    <location>
        <begin position="126"/>
        <end position="148"/>
    </location>
</feature>
<keyword evidence="1" id="KW-0472">Membrane</keyword>
<dbReference type="OrthoDB" id="235883at2157"/>
<organism evidence="3 4">
    <name type="scientific">Halosimplex rubrum</name>
    <dbReference type="NCBI Taxonomy" id="869889"/>
    <lineage>
        <taxon>Archaea</taxon>
        <taxon>Methanobacteriati</taxon>
        <taxon>Methanobacteriota</taxon>
        <taxon>Stenosarchaea group</taxon>
        <taxon>Halobacteria</taxon>
        <taxon>Halobacteriales</taxon>
        <taxon>Haloarculaceae</taxon>
        <taxon>Halosimplex</taxon>
    </lineage>
</organism>
<evidence type="ECO:0000256" key="1">
    <source>
        <dbReference type="SAM" id="Phobius"/>
    </source>
</evidence>
<feature type="domain" description="Cell division protein A N-terminal" evidence="2">
    <location>
        <begin position="3"/>
        <end position="152"/>
    </location>
</feature>
<evidence type="ECO:0000313" key="3">
    <source>
        <dbReference type="EMBL" id="QLH76263.1"/>
    </source>
</evidence>
<feature type="transmembrane region" description="Helical" evidence="1">
    <location>
        <begin position="62"/>
        <end position="82"/>
    </location>
</feature>
<evidence type="ECO:0000313" key="4">
    <source>
        <dbReference type="Proteomes" id="UP000509667"/>
    </source>
</evidence>
<feature type="transmembrane region" description="Helical" evidence="1">
    <location>
        <begin position="89"/>
        <end position="106"/>
    </location>
</feature>
<feature type="transmembrane region" description="Helical" evidence="1">
    <location>
        <begin position="21"/>
        <end position="42"/>
    </location>
</feature>
<dbReference type="InterPro" id="IPR055563">
    <property type="entry name" value="CdpA_N"/>
</dbReference>
<dbReference type="EMBL" id="CP058910">
    <property type="protein sequence ID" value="QLH76263.1"/>
    <property type="molecule type" value="Genomic_DNA"/>
</dbReference>
<keyword evidence="1" id="KW-1133">Transmembrane helix</keyword>
<gene>
    <name evidence="3" type="ORF">HZS55_02615</name>
</gene>